<evidence type="ECO:0000313" key="2">
    <source>
        <dbReference type="Proteomes" id="UP000280271"/>
    </source>
</evidence>
<name>A0ABX9TR12_9GAMM</name>
<dbReference type="Gene3D" id="3.30.70.260">
    <property type="match status" value="1"/>
</dbReference>
<reference evidence="1 2" key="1">
    <citation type="submission" date="2018-09" db="EMBL/GenBank/DDBJ databases">
        <title>The draft genome of Acinetobacter sp. strains.</title>
        <authorList>
            <person name="Qin J."/>
            <person name="Feng Y."/>
            <person name="Zong Z."/>
        </authorList>
    </citation>
    <scope>NUCLEOTIDE SEQUENCE [LARGE SCALE GENOMIC DNA]</scope>
    <source>
        <strain evidence="1 2">WCHAc060005</strain>
    </source>
</reference>
<organism evidence="1 2">
    <name type="scientific">Acinetobacter chengduensis</name>
    <dbReference type="NCBI Taxonomy" id="2420890"/>
    <lineage>
        <taxon>Bacteria</taxon>
        <taxon>Pseudomonadati</taxon>
        <taxon>Pseudomonadota</taxon>
        <taxon>Gammaproteobacteria</taxon>
        <taxon>Moraxellales</taxon>
        <taxon>Moraxellaceae</taxon>
        <taxon>Acinetobacter</taxon>
    </lineage>
</organism>
<keyword evidence="2" id="KW-1185">Reference proteome</keyword>
<protein>
    <submittedName>
        <fullName evidence="1">Formyltetrahydrofolate deformylase</fullName>
    </submittedName>
</protein>
<comment type="caution">
    <text evidence="1">The sequence shown here is derived from an EMBL/GenBank/DDBJ whole genome shotgun (WGS) entry which is preliminary data.</text>
</comment>
<sequence length="33" mass="3336">MLQSNSAQYILKIRCPAASGIVAAISGCLANNG</sequence>
<evidence type="ECO:0000313" key="1">
    <source>
        <dbReference type="EMBL" id="RLL16340.1"/>
    </source>
</evidence>
<dbReference type="EMBL" id="RCHC01000062">
    <property type="protein sequence ID" value="RLL16340.1"/>
    <property type="molecule type" value="Genomic_DNA"/>
</dbReference>
<dbReference type="Proteomes" id="UP000280271">
    <property type="component" value="Unassembled WGS sequence"/>
</dbReference>
<gene>
    <name evidence="1" type="ORF">D9K81_18175</name>
</gene>
<feature type="non-terminal residue" evidence="1">
    <location>
        <position position="33"/>
    </location>
</feature>
<accession>A0ABX9TR12</accession>
<proteinExistence type="predicted"/>